<dbReference type="GO" id="GO:0005759">
    <property type="term" value="C:mitochondrial matrix"/>
    <property type="evidence" value="ECO:0007669"/>
    <property type="project" value="UniProtKB-SubCell"/>
</dbReference>
<feature type="region of interest" description="Disordered" evidence="11">
    <location>
        <begin position="142"/>
        <end position="170"/>
    </location>
</feature>
<dbReference type="Gene3D" id="3.30.470.20">
    <property type="entry name" value="ATP-grasp fold, B domain"/>
    <property type="match status" value="1"/>
</dbReference>
<dbReference type="InterPro" id="IPR008042">
    <property type="entry name" value="Retrotrans_Pao"/>
</dbReference>
<dbReference type="InterPro" id="IPR005481">
    <property type="entry name" value="BC-like_N"/>
</dbReference>
<dbReference type="InterPro" id="IPR011054">
    <property type="entry name" value="Rudment_hybrid_motif"/>
</dbReference>
<evidence type="ECO:0000256" key="11">
    <source>
        <dbReference type="SAM" id="MobiDB-lite"/>
    </source>
</evidence>
<comment type="cofactor">
    <cofactor evidence="1">
        <name>biotin</name>
        <dbReference type="ChEBI" id="CHEBI:57586"/>
    </cofactor>
</comment>
<evidence type="ECO:0000256" key="1">
    <source>
        <dbReference type="ARBA" id="ARBA00001953"/>
    </source>
</evidence>
<evidence type="ECO:0000259" key="15">
    <source>
        <dbReference type="PROSITE" id="PS50994"/>
    </source>
</evidence>
<dbReference type="InterPro" id="IPR011761">
    <property type="entry name" value="ATP-grasp"/>
</dbReference>
<dbReference type="InterPro" id="IPR043502">
    <property type="entry name" value="DNA/RNA_pol_sf"/>
</dbReference>
<dbReference type="Gene3D" id="3.30.700.40">
    <property type="match status" value="1"/>
</dbReference>
<evidence type="ECO:0000313" key="17">
    <source>
        <dbReference type="Proteomes" id="UP001152320"/>
    </source>
</evidence>
<dbReference type="InterPro" id="IPR036397">
    <property type="entry name" value="RNaseH_sf"/>
</dbReference>
<feature type="coiled-coil region" evidence="10">
    <location>
        <begin position="172"/>
        <end position="219"/>
    </location>
</feature>
<evidence type="ECO:0000256" key="4">
    <source>
        <dbReference type="ARBA" id="ARBA00022741"/>
    </source>
</evidence>
<dbReference type="Proteomes" id="UP001152320">
    <property type="component" value="Chromosome 13"/>
</dbReference>
<dbReference type="GO" id="GO:0003676">
    <property type="term" value="F:nucleic acid binding"/>
    <property type="evidence" value="ECO:0007669"/>
    <property type="project" value="InterPro"/>
</dbReference>
<name>A0A9Q1BPE8_HOLLE</name>
<dbReference type="GO" id="GO:0016874">
    <property type="term" value="F:ligase activity"/>
    <property type="evidence" value="ECO:0007669"/>
    <property type="project" value="UniProtKB-KW"/>
</dbReference>
<protein>
    <submittedName>
        <fullName evidence="16">Methylcrotonoyl-CoA carboxylase subunit alpha, mitochondrial</fullName>
    </submittedName>
</protein>
<feature type="compositionally biased region" description="Basic and acidic residues" evidence="11">
    <location>
        <begin position="567"/>
        <end position="587"/>
    </location>
</feature>
<feature type="region of interest" description="Disordered" evidence="11">
    <location>
        <begin position="566"/>
        <end position="587"/>
    </location>
</feature>
<dbReference type="PANTHER" id="PTHR47331:SF1">
    <property type="entry name" value="GAG-LIKE PROTEIN"/>
    <property type="match status" value="1"/>
</dbReference>
<dbReference type="Pfam" id="PF00289">
    <property type="entry name" value="Biotin_carb_N"/>
    <property type="match status" value="2"/>
</dbReference>
<reference evidence="16" key="1">
    <citation type="submission" date="2021-10" db="EMBL/GenBank/DDBJ databases">
        <title>Tropical sea cucumber genome reveals ecological adaptation and Cuvierian tubules defense mechanism.</title>
        <authorList>
            <person name="Chen T."/>
        </authorList>
    </citation>
    <scope>NUCLEOTIDE SEQUENCE</scope>
    <source>
        <strain evidence="16">Nanhai2018</strain>
        <tissue evidence="16">Muscle</tissue>
    </source>
</reference>
<organism evidence="16 17">
    <name type="scientific">Holothuria leucospilota</name>
    <name type="common">Black long sea cucumber</name>
    <name type="synonym">Mertensiothuria leucospilota</name>
    <dbReference type="NCBI Taxonomy" id="206669"/>
    <lineage>
        <taxon>Eukaryota</taxon>
        <taxon>Metazoa</taxon>
        <taxon>Echinodermata</taxon>
        <taxon>Eleutherozoa</taxon>
        <taxon>Echinozoa</taxon>
        <taxon>Holothuroidea</taxon>
        <taxon>Aspidochirotacea</taxon>
        <taxon>Aspidochirotida</taxon>
        <taxon>Holothuriidae</taxon>
        <taxon>Holothuria</taxon>
    </lineage>
</organism>
<dbReference type="PANTHER" id="PTHR47331">
    <property type="entry name" value="PHD-TYPE DOMAIN-CONTAINING PROTEIN"/>
    <property type="match status" value="1"/>
</dbReference>
<evidence type="ECO:0000256" key="8">
    <source>
        <dbReference type="ARBA" id="ARBA00023267"/>
    </source>
</evidence>
<dbReference type="Pfam" id="PF02786">
    <property type="entry name" value="CPSase_L_D2"/>
    <property type="match status" value="1"/>
</dbReference>
<sequence length="2503" mass="285198">MQMQRCFQVALHRTCHHTAAPMSIQKVLIANRGEIACRVIRTARRLGVKTVAVYSDADRNSMHVAMLEGNMIVGAGVLVMIEVALYEKSYKDFSNAHAEYVSKLEEKQATEENKNYFQPKFEEYQQFSKEISDWMKGMEEDVKPQDSISQVSSNTSKASRASSVRSKASTARMKEEAKLAKLRAKAELIKIKREIEEHERRLQRQKEDYELEVEMKLTEAKANVYKRYQGPDENRYEGLPIKQSGVHDLIQTQSEISKMMINQQKLVSLPWRDIQIFDGKVQDYRAFIAAFEHNIEKFIENDQDRLYYLQQYTSGRPRELVRSCMGKDRNRGYDHARKELEEEYGDDFKILSSYRKEIEMMKSIKGDDTMAMKDYLTFCVVYSNAIKESDIIRKMDQTESIMKLVSKLPYRMQERWRTQAHKIKEKSHRLANLNDYVELVREQVKIATDSVYGDISVENSKENSKFRQNRKFSKGFSTVVSEEKSNSKISEKASDDAKCLYCGFNHRLEVCRKLGAKSHEEKLAFLRSKGLCFRCLEGNHVSKDCKQDRLICETCQKPHPTVLHYNRKPEQKSLKDSSEEQTSKETAKQVKVSCTSTQIQESSICMGAGVSKTSLSIVPVRVKSKSMNKDVETYAFLDSGSTDTFISEDLAHQLSVSGPKTKIMLSTLQQEELVDSRAITSLEVCDLEGHNTLLLPKVFTQKRIPVCKDDIVTQDDLKKWPYLSRVSLPNSRAMEVGILIGNNVHQAMEPWDVINSQDDGPYAIRTCLGWVVNGPVISGKKAHFNHDFNERISDEELEKSRDDHVFLHQLEKSTKMVNGHYETALPLKDENVCMPNNKALATQWANNMKQHFQKDSKYLEDYIGFMKGLLDKGYAVQITDEELRRDDGKVWYIPHHGVYHPQKGKMRVVFNCAAKFQGISLNDRLLTNSLVGVLLRFRLEQIALMADIEAMFYQVQVQKDHCDLLRFLWWPDGNIEGPLREYKMVVHLFGAVSSPSCANYALHRTADDFGNDFDTETVGTVKENFYVDDMLKSVRCEEEVVRLVRQMRELTGKGGFHLTKWVSNSRAVLDAIPESERAERVKSLDMDKDKLPVDRALGVMWCVESDQFQFRVTVNQRPYTRKGILSIMASVYDPLEFLAPFVLVAKRILQDLCKIKLAWDDDIPNEHLTCWKRWLAELPKLKDFEVNRCFKPEEFGKIKETQIHLFSDASETGYGVAAYVRYENEEGRTHCTLVMGKARVAPLKQVTIPRLELTAATVSVKLYKSLERELPMKPDKVKFWTDSTAVIRYISNSSARYHTFVANRVATIIDASQPNQWSYVESSENPADDASRGLCADDLIQRHRWTNGPDFLWLPENKWPASQRCVEELSMNDPEIKKKATVAATSLTSDQTTMTKLISNSSSWFKLRCHIAWMLKLMTVFKQLSGLRKSLDGQDPKEVSEKMRQERQRKLNMKLTMADMKEAELVIVKFVQRPAFSDEIAAIRNNSKGIPVKKTSSIYKLDPKYEDGVLRVGGRLSRSAMPEGEKHPYILPKDSIVSEMIIRETHIQLYHGGRALTLSHLRRKYWIVSAPALVRKCINRCVTCQRFRGKTGEQKMADLPISCVTPDEPPFTRFGMDFFGPFEVKQGGSMVKRYGVIFTCFAIRTVHLEVAHAMDTDSCINALRRFISRRGQVAEIWSDNGTNLVATNRELKQSIKQWNEAKIRQEMLQVNIDWKFSPPTGSHYGGIWERQIRTVRQILNVLLRLQSLTDESLLTFMCEVEMTINSHPLTTMSFDPNDVEPLTPNHLLLLKGKPNLPPGTFVKTDNYPRQRWRQVQFLADLFWKRWLREYLPQLQQRQKWLKPMRKFAIGDIVLVMDDNAPRNSWSMGRISSVMPDTNGEADEAFYIGPAPPTQSYLSKEKIMSVAHSSGAQAIHPGYGFLSENTEFADLCEKEGKIFVGPPTNAIRDMGIKSTSKHIMSAAGVPIIEGYHGEDQSDERLRQEAERIGYPVMLKAVRGGGGKGMRTVMKPEDFSEALESARREALKSFDDDIMLVEKFVDTPRHVEVQVFGDKHGNYVYLFERDCSVQRRHQKIIEEAPAPGLSEEVRKKIGEAAVRAAKAVSYVGAGTVEFIMDKDQNFFFMEMNTRLQVEHPVTEMITGTDLVEWQLRVAGGEPLPLNQDQLSLRGHSFEARIYAEDPDNNFLPGAGPLVYLKTPEPSEEVRIETGVRQGDEVTIFYDPMIAKLVVWSPDRTTALDKLRRCLSNYHIVGLKTNVRFLDSLAAHPEFREGKVHTEFIPLHEKSLFPEKGAPLDSSLCQASLALILSESQTCQLDAMDEEDRFSPFGAADGARINTTLMREIILIQGEDKVKVTVTYNADNTFDIKIGDKIHKAYGSLHEDNGTTVLVSSIDGQLTQSKVVLHEGNVILFLPEQVGSTEFSLPIPEYIDSSGGGASDRAPMQGKITHVYVKAGDSVNKGQPLVAMESMKMEYVIRAPRDGTVEEVLVGAGDPVAQNAKLVKLK</sequence>
<dbReference type="Pfam" id="PF18701">
    <property type="entry name" value="DUF5641"/>
    <property type="match status" value="1"/>
</dbReference>
<feature type="domain" description="Biotin carboxylation" evidence="14">
    <location>
        <begin position="1843"/>
        <end position="2283"/>
    </location>
</feature>
<dbReference type="Gene3D" id="1.10.340.70">
    <property type="match status" value="1"/>
</dbReference>
<dbReference type="Gene3D" id="3.30.420.10">
    <property type="entry name" value="Ribonuclease H-like superfamily/Ribonuclease H"/>
    <property type="match status" value="1"/>
</dbReference>
<dbReference type="SUPFAM" id="SSF51246">
    <property type="entry name" value="Rudiment single hybrid motif"/>
    <property type="match status" value="1"/>
</dbReference>
<feature type="domain" description="ATP-grasp" evidence="13">
    <location>
        <begin position="1956"/>
        <end position="2153"/>
    </location>
</feature>
<dbReference type="InterPro" id="IPR016185">
    <property type="entry name" value="PreATP-grasp_dom_sf"/>
</dbReference>
<dbReference type="PROSITE" id="PS00867">
    <property type="entry name" value="CPSASE_2"/>
    <property type="match status" value="1"/>
</dbReference>
<dbReference type="Pfam" id="PF00364">
    <property type="entry name" value="Biotin_lipoyl"/>
    <property type="match status" value="1"/>
</dbReference>
<dbReference type="InterPro" id="IPR012337">
    <property type="entry name" value="RNaseH-like_sf"/>
</dbReference>
<evidence type="ECO:0000256" key="2">
    <source>
        <dbReference type="ARBA" id="ARBA00004305"/>
    </source>
</evidence>
<dbReference type="EMBL" id="JAIZAY010000013">
    <property type="protein sequence ID" value="KAJ8030422.1"/>
    <property type="molecule type" value="Genomic_DNA"/>
</dbReference>
<dbReference type="OrthoDB" id="196847at2759"/>
<dbReference type="PROSITE" id="PS50979">
    <property type="entry name" value="BC"/>
    <property type="match status" value="2"/>
</dbReference>
<dbReference type="CDD" id="cd06850">
    <property type="entry name" value="biotinyl_domain"/>
    <property type="match status" value="1"/>
</dbReference>
<dbReference type="InterPro" id="IPR000089">
    <property type="entry name" value="Biotin_lipoyl"/>
</dbReference>
<evidence type="ECO:0000256" key="7">
    <source>
        <dbReference type="ARBA" id="ARBA00023128"/>
    </source>
</evidence>
<evidence type="ECO:0000256" key="5">
    <source>
        <dbReference type="ARBA" id="ARBA00022840"/>
    </source>
</evidence>
<dbReference type="FunFam" id="2.40.50.100:FF:000003">
    <property type="entry name" value="Acetyl-CoA carboxylase biotin carboxyl carrier protein"/>
    <property type="match status" value="1"/>
</dbReference>
<dbReference type="InterPro" id="IPR040676">
    <property type="entry name" value="DUF5641"/>
</dbReference>
<evidence type="ECO:0000256" key="6">
    <source>
        <dbReference type="ARBA" id="ARBA00022946"/>
    </source>
</evidence>
<comment type="subcellular location">
    <subcellularLocation>
        <location evidence="2">Mitochondrion matrix</location>
    </subcellularLocation>
</comment>
<feature type="domain" description="Lipoyl-binding" evidence="12">
    <location>
        <begin position="2425"/>
        <end position="2503"/>
    </location>
</feature>
<feature type="domain" description="Biotin carboxylation" evidence="14">
    <location>
        <begin position="23"/>
        <end position="385"/>
    </location>
</feature>
<proteinExistence type="predicted"/>
<dbReference type="SMART" id="SM00878">
    <property type="entry name" value="Biotin_carb_C"/>
    <property type="match status" value="1"/>
</dbReference>
<keyword evidence="17" id="KW-1185">Reference proteome</keyword>
<evidence type="ECO:0000259" key="12">
    <source>
        <dbReference type="PROSITE" id="PS50968"/>
    </source>
</evidence>
<dbReference type="CDD" id="cd01644">
    <property type="entry name" value="RT_pepA17"/>
    <property type="match status" value="1"/>
</dbReference>
<dbReference type="GO" id="GO:0005524">
    <property type="term" value="F:ATP binding"/>
    <property type="evidence" value="ECO:0007669"/>
    <property type="project" value="UniProtKB-UniRule"/>
</dbReference>
<keyword evidence="3" id="KW-0436">Ligase</keyword>
<dbReference type="Pfam" id="PF05380">
    <property type="entry name" value="Peptidase_A17"/>
    <property type="match status" value="1"/>
</dbReference>
<evidence type="ECO:0000256" key="3">
    <source>
        <dbReference type="ARBA" id="ARBA00022598"/>
    </source>
</evidence>
<keyword evidence="6" id="KW-0809">Transit peptide</keyword>
<dbReference type="SUPFAM" id="SSF56059">
    <property type="entry name" value="Glutathione synthetase ATP-binding domain-like"/>
    <property type="match status" value="1"/>
</dbReference>
<keyword evidence="5 9" id="KW-0067">ATP-binding</keyword>
<dbReference type="SUPFAM" id="SSF53098">
    <property type="entry name" value="Ribonuclease H-like"/>
    <property type="match status" value="1"/>
</dbReference>
<gene>
    <name evidence="16" type="ORF">HOLleu_26850</name>
</gene>
<dbReference type="Pfam" id="PF02785">
    <property type="entry name" value="Biotin_carb_C"/>
    <property type="match status" value="1"/>
</dbReference>
<evidence type="ECO:0000313" key="16">
    <source>
        <dbReference type="EMBL" id="KAJ8030422.1"/>
    </source>
</evidence>
<dbReference type="SUPFAM" id="SSF51230">
    <property type="entry name" value="Single hybrid motif"/>
    <property type="match status" value="1"/>
</dbReference>
<dbReference type="Pfam" id="PF17921">
    <property type="entry name" value="Integrase_H2C2"/>
    <property type="match status" value="1"/>
</dbReference>
<dbReference type="InterPro" id="IPR005479">
    <property type="entry name" value="CPAse_ATP-bd"/>
</dbReference>
<evidence type="ECO:0000256" key="10">
    <source>
        <dbReference type="SAM" id="Coils"/>
    </source>
</evidence>
<dbReference type="PROSITE" id="PS50968">
    <property type="entry name" value="BIOTINYL_LIPOYL"/>
    <property type="match status" value="1"/>
</dbReference>
<keyword evidence="10" id="KW-0175">Coiled coil</keyword>
<feature type="domain" description="Integrase catalytic" evidence="15">
    <location>
        <begin position="1606"/>
        <end position="1792"/>
    </location>
</feature>
<dbReference type="Gene3D" id="2.40.50.100">
    <property type="match status" value="1"/>
</dbReference>
<dbReference type="InterPro" id="IPR041588">
    <property type="entry name" value="Integrase_H2C2"/>
</dbReference>
<evidence type="ECO:0000259" key="13">
    <source>
        <dbReference type="PROSITE" id="PS50975"/>
    </source>
</evidence>
<keyword evidence="4 9" id="KW-0547">Nucleotide-binding</keyword>
<dbReference type="PROSITE" id="PS50994">
    <property type="entry name" value="INTEGRASE"/>
    <property type="match status" value="1"/>
</dbReference>
<keyword evidence="8" id="KW-0092">Biotin</keyword>
<accession>A0A9Q1BPE8</accession>
<evidence type="ECO:0000259" key="14">
    <source>
        <dbReference type="PROSITE" id="PS50979"/>
    </source>
</evidence>
<dbReference type="SUPFAM" id="SSF56672">
    <property type="entry name" value="DNA/RNA polymerases"/>
    <property type="match status" value="1"/>
</dbReference>
<dbReference type="PROSITE" id="PS50975">
    <property type="entry name" value="ATP_GRASP"/>
    <property type="match status" value="1"/>
</dbReference>
<dbReference type="InterPro" id="IPR005482">
    <property type="entry name" value="Biotin_COase_C"/>
</dbReference>
<dbReference type="InterPro" id="IPR011764">
    <property type="entry name" value="Biotin_carboxylation_dom"/>
</dbReference>
<comment type="caution">
    <text evidence="16">The sequence shown here is derived from an EMBL/GenBank/DDBJ whole genome shotgun (WGS) entry which is preliminary data.</text>
</comment>
<dbReference type="SUPFAM" id="SSF52440">
    <property type="entry name" value="PreATP-grasp domain"/>
    <property type="match status" value="2"/>
</dbReference>
<feature type="compositionally biased region" description="Low complexity" evidence="11">
    <location>
        <begin position="152"/>
        <end position="170"/>
    </location>
</feature>
<keyword evidence="7" id="KW-0496">Mitochondrion</keyword>
<dbReference type="FunFam" id="3.30.1490.20:FF:000003">
    <property type="entry name" value="acetyl-CoA carboxylase isoform X1"/>
    <property type="match status" value="1"/>
</dbReference>
<dbReference type="InterPro" id="IPR011053">
    <property type="entry name" value="Single_hybrid_motif"/>
</dbReference>
<dbReference type="FunFam" id="3.30.470.20:FF:000028">
    <property type="entry name" value="Methylcrotonoyl-CoA carboxylase subunit alpha, mitochondrial"/>
    <property type="match status" value="1"/>
</dbReference>
<dbReference type="Gene3D" id="3.40.50.20">
    <property type="match status" value="1"/>
</dbReference>
<dbReference type="InterPro" id="IPR001584">
    <property type="entry name" value="Integrase_cat-core"/>
</dbReference>
<evidence type="ECO:0000256" key="9">
    <source>
        <dbReference type="PROSITE-ProRule" id="PRU00409"/>
    </source>
</evidence>
<dbReference type="GO" id="GO:0046872">
    <property type="term" value="F:metal ion binding"/>
    <property type="evidence" value="ECO:0007669"/>
    <property type="project" value="InterPro"/>
</dbReference>
<dbReference type="GO" id="GO:0015074">
    <property type="term" value="P:DNA integration"/>
    <property type="evidence" value="ECO:0007669"/>
    <property type="project" value="InterPro"/>
</dbReference>